<keyword evidence="1" id="KW-1133">Transmembrane helix</keyword>
<accession>A0A5N6U135</accession>
<reference evidence="2 3" key="1">
    <citation type="submission" date="2019-04" db="EMBL/GenBank/DDBJ databases">
        <title>Friends and foes A comparative genomics study of 23 Aspergillus species from section Flavi.</title>
        <authorList>
            <consortium name="DOE Joint Genome Institute"/>
            <person name="Kjaerbolling I."/>
            <person name="Vesth T."/>
            <person name="Frisvad J.C."/>
            <person name="Nybo J.L."/>
            <person name="Theobald S."/>
            <person name="Kildgaard S."/>
            <person name="Isbrandt T."/>
            <person name="Kuo A."/>
            <person name="Sato A."/>
            <person name="Lyhne E.K."/>
            <person name="Kogle M.E."/>
            <person name="Wiebenga A."/>
            <person name="Kun R.S."/>
            <person name="Lubbers R.J."/>
            <person name="Makela M.R."/>
            <person name="Barry K."/>
            <person name="Chovatia M."/>
            <person name="Clum A."/>
            <person name="Daum C."/>
            <person name="Haridas S."/>
            <person name="He G."/>
            <person name="LaButti K."/>
            <person name="Lipzen A."/>
            <person name="Mondo S."/>
            <person name="Riley R."/>
            <person name="Salamov A."/>
            <person name="Simmons B.A."/>
            <person name="Magnuson J.K."/>
            <person name="Henrissat B."/>
            <person name="Mortensen U.H."/>
            <person name="Larsen T.O."/>
            <person name="Devries R.P."/>
            <person name="Grigoriev I.V."/>
            <person name="Machida M."/>
            <person name="Baker S.E."/>
            <person name="Andersen M.R."/>
        </authorList>
    </citation>
    <scope>NUCLEOTIDE SEQUENCE [LARGE SCALE GENOMIC DNA]</scope>
    <source>
        <strain evidence="2 3">IBT 18842</strain>
    </source>
</reference>
<organism evidence="2 3">
    <name type="scientific">Aspergillus avenaceus</name>
    <dbReference type="NCBI Taxonomy" id="36643"/>
    <lineage>
        <taxon>Eukaryota</taxon>
        <taxon>Fungi</taxon>
        <taxon>Dikarya</taxon>
        <taxon>Ascomycota</taxon>
        <taxon>Pezizomycotina</taxon>
        <taxon>Eurotiomycetes</taxon>
        <taxon>Eurotiomycetidae</taxon>
        <taxon>Eurotiales</taxon>
        <taxon>Aspergillaceae</taxon>
        <taxon>Aspergillus</taxon>
        <taxon>Aspergillus subgen. Circumdati</taxon>
    </lineage>
</organism>
<evidence type="ECO:0000256" key="1">
    <source>
        <dbReference type="SAM" id="Phobius"/>
    </source>
</evidence>
<sequence>MVACGGALSVQWGWTGGQATIFWPIMFRGRIGIVGGLVCLSGDSFALFIAYFL</sequence>
<name>A0A5N6U135_ASPAV</name>
<evidence type="ECO:0000313" key="3">
    <source>
        <dbReference type="Proteomes" id="UP000325780"/>
    </source>
</evidence>
<keyword evidence="1" id="KW-0472">Membrane</keyword>
<gene>
    <name evidence="2" type="ORF">BDV25DRAFT_151350</name>
</gene>
<keyword evidence="1" id="KW-0812">Transmembrane</keyword>
<evidence type="ECO:0000313" key="2">
    <source>
        <dbReference type="EMBL" id="KAE8152333.1"/>
    </source>
</evidence>
<dbReference type="EMBL" id="ML742055">
    <property type="protein sequence ID" value="KAE8152333.1"/>
    <property type="molecule type" value="Genomic_DNA"/>
</dbReference>
<keyword evidence="3" id="KW-1185">Reference proteome</keyword>
<protein>
    <submittedName>
        <fullName evidence="2">Uncharacterized protein</fullName>
    </submittedName>
</protein>
<dbReference type="Proteomes" id="UP000325780">
    <property type="component" value="Unassembled WGS sequence"/>
</dbReference>
<feature type="transmembrane region" description="Helical" evidence="1">
    <location>
        <begin position="31"/>
        <end position="52"/>
    </location>
</feature>
<dbReference type="AlphaFoldDB" id="A0A5N6U135"/>
<proteinExistence type="predicted"/>